<protein>
    <submittedName>
        <fullName evidence="2">WGS project CCBQ000000000 data, contig MAT</fullName>
    </submittedName>
</protein>
<evidence type="ECO:0000313" key="2">
    <source>
        <dbReference type="EMBL" id="CDO92826.1"/>
    </source>
</evidence>
<comment type="caution">
    <text evidence="2">The sequence shown here is derived from an EMBL/GenBank/DDBJ whole genome shotgun (WGS) entry which is preliminary data.</text>
</comment>
<dbReference type="Proteomes" id="UP000031516">
    <property type="component" value="Unassembled WGS sequence"/>
</dbReference>
<dbReference type="Pfam" id="PF08728">
    <property type="entry name" value="CRT10"/>
    <property type="match status" value="2"/>
</dbReference>
<reference evidence="2 3" key="1">
    <citation type="submission" date="2014-03" db="EMBL/GenBank/DDBJ databases">
        <title>The genome of Kluyveromyces dobzhanskii.</title>
        <authorList>
            <person name="Nystedt B."/>
            <person name="Astrom S."/>
        </authorList>
    </citation>
    <scope>NUCLEOTIDE SEQUENCE [LARGE SCALE GENOMIC DNA]</scope>
    <source>
        <strain evidence="2 3">CBS 2104</strain>
    </source>
</reference>
<sequence length="812" mass="92278">MELDESDEQRLKLFLGANGFFLKKLNLQNGCDQSTVEHDHQQSSTYIWQKTANAEIEIDNLNLSDKLEQIGTFEVDLTNGSDADFVENVFSRATDLEPIWGNGMITDPADNLLPEQYRLRVTEKIFYPHDTGDNSGYVNFTILRDRYAICTDSKGDIFLVDLARLGPHTQSLKDKLRLRAGDFFCDLSEDVRLTLLERLPSFMGLPALLLGDSTGRVVIYKETSAISHFYGKPENPVLRLQFSWSVTKVATCDYIDLLSNLTIFTHDNALAVVFFNSKESIPNVKNVIFPNTISNISFLSCTAAGYTAICQDETGHKYSIHFPILPLLNGTIQHELLDYSAEPFGHSKNNSSSHMVVSKDDFLSVPRFEFLTLSYNAGRNERDVNRIYQTSMIFESLPLYPSESNNLGFGASIAQVEVPTPNFALLYENIESFSESPIQLRYTTYQKYGRCYERIYVNKKLAKEVSEDPDFYISKRSHGAGDSKIYNVDQSSELPDLRLTRSDWKAVPYLHPTSHKSARDSLSILRNQLEELRSQRKGHSSLDLCTIDNFELSSKHLLQNHFFKAWKFCNIESSILQKEESLTLNFKQSFPFRKFEIAPIGGIGLPVVDDYVNKSILKYLRINDATRFDNDGPKFNSRASGDDFLLSVNSELRVQLFSADPMISNAFTTPVFPCNLNCVDLHSDFVMISLLKEISCIVVASGSGIVFLYRLTEWRGIYAFRFEKILNTIKIQDVCNVSDDEERLDFCEAKRRFASHDSTFQNSCNKCRIVIKHPTINSMDYTHDPATDVVSLYINTMEGLVVYEIAPNNAIH</sequence>
<dbReference type="InterPro" id="IPR014839">
    <property type="entry name" value="Crt10"/>
</dbReference>
<gene>
    <name evidence="2" type="ORF">KLDO_g1135</name>
</gene>
<evidence type="ECO:0000256" key="1">
    <source>
        <dbReference type="SAM" id="Coils"/>
    </source>
</evidence>
<feature type="coiled-coil region" evidence="1">
    <location>
        <begin position="515"/>
        <end position="542"/>
    </location>
</feature>
<proteinExistence type="predicted"/>
<evidence type="ECO:0000313" key="3">
    <source>
        <dbReference type="Proteomes" id="UP000031516"/>
    </source>
</evidence>
<keyword evidence="1" id="KW-0175">Coiled coil</keyword>
<dbReference type="OrthoDB" id="4068815at2759"/>
<dbReference type="AlphaFoldDB" id="A0A0A8L3R2"/>
<organism evidence="2 3">
    <name type="scientific">Kluyveromyces dobzhanskii CBS 2104</name>
    <dbReference type="NCBI Taxonomy" id="1427455"/>
    <lineage>
        <taxon>Eukaryota</taxon>
        <taxon>Fungi</taxon>
        <taxon>Dikarya</taxon>
        <taxon>Ascomycota</taxon>
        <taxon>Saccharomycotina</taxon>
        <taxon>Saccharomycetes</taxon>
        <taxon>Saccharomycetales</taxon>
        <taxon>Saccharomycetaceae</taxon>
        <taxon>Kluyveromyces</taxon>
    </lineage>
</organism>
<name>A0A0A8L3R2_9SACH</name>
<keyword evidence="3" id="KW-1185">Reference proteome</keyword>
<dbReference type="EMBL" id="CCBQ010000018">
    <property type="protein sequence ID" value="CDO92826.1"/>
    <property type="molecule type" value="Genomic_DNA"/>
</dbReference>
<accession>A0A0A8L3R2</accession>